<dbReference type="InterPro" id="IPR014519">
    <property type="entry name" value="UCP024492"/>
</dbReference>
<gene>
    <name evidence="1" type="ORF">ACFFN0_09615</name>
</gene>
<proteinExistence type="predicted"/>
<dbReference type="PANTHER" id="PTHR39337">
    <property type="entry name" value="BLR5642 PROTEIN"/>
    <property type="match status" value="1"/>
</dbReference>
<keyword evidence="2" id="KW-1185">Reference proteome</keyword>
<accession>A0ABV5V3C3</accession>
<protein>
    <submittedName>
        <fullName evidence="1">DUF488 family protein</fullName>
    </submittedName>
</protein>
<evidence type="ECO:0000313" key="2">
    <source>
        <dbReference type="Proteomes" id="UP001589613"/>
    </source>
</evidence>
<dbReference type="RefSeq" id="WP_141338361.1">
    <property type="nucleotide sequence ID" value="NZ_JBHMAX010000017.1"/>
</dbReference>
<comment type="caution">
    <text evidence="1">The sequence shown here is derived from an EMBL/GenBank/DDBJ whole genome shotgun (WGS) entry which is preliminary data.</text>
</comment>
<dbReference type="EMBL" id="JBHMAX010000017">
    <property type="protein sequence ID" value="MFB9732301.1"/>
    <property type="molecule type" value="Genomic_DNA"/>
</dbReference>
<reference evidence="1 2" key="1">
    <citation type="submission" date="2024-09" db="EMBL/GenBank/DDBJ databases">
        <authorList>
            <person name="Sun Q."/>
            <person name="Mori K."/>
        </authorList>
    </citation>
    <scope>NUCLEOTIDE SEQUENCE [LARGE SCALE GENOMIC DNA]</scope>
    <source>
        <strain evidence="1 2">JCM 12763</strain>
    </source>
</reference>
<sequence length="188" mass="20798">MAGAAPALLTFGHGRLDSPALADLVLEAGIELVVDVRRYPGSRTNPAAKRPALEETLRQVGVAYRWDERLGGRRRLTPDERADNPDVWWRVEQFRAYAAWTRDPQFREGLAELLRDLGGDRHGRTAVMCSESVWWRCHRRIVADVVLGEHGVAVGHLMHDGRVTPHTLSEGARPGPDGLLVWSGDAAG</sequence>
<organism evidence="1 2">
    <name type="scientific">Ornithinimicrobium kibberense</name>
    <dbReference type="NCBI Taxonomy" id="282060"/>
    <lineage>
        <taxon>Bacteria</taxon>
        <taxon>Bacillati</taxon>
        <taxon>Actinomycetota</taxon>
        <taxon>Actinomycetes</taxon>
        <taxon>Micrococcales</taxon>
        <taxon>Ornithinimicrobiaceae</taxon>
        <taxon>Ornithinimicrobium</taxon>
    </lineage>
</organism>
<evidence type="ECO:0000313" key="1">
    <source>
        <dbReference type="EMBL" id="MFB9732301.1"/>
    </source>
</evidence>
<dbReference type="InterPro" id="IPR007438">
    <property type="entry name" value="DUF488"/>
</dbReference>
<dbReference type="PIRSF" id="PIRSF024492">
    <property type="entry name" value="UCP024492"/>
    <property type="match status" value="1"/>
</dbReference>
<name>A0ABV5V3C3_9MICO</name>
<dbReference type="PANTHER" id="PTHR39337:SF1">
    <property type="entry name" value="BLR5642 PROTEIN"/>
    <property type="match status" value="1"/>
</dbReference>
<dbReference type="Proteomes" id="UP001589613">
    <property type="component" value="Unassembled WGS sequence"/>
</dbReference>
<dbReference type="Pfam" id="PF04343">
    <property type="entry name" value="DUF488"/>
    <property type="match status" value="1"/>
</dbReference>